<dbReference type="RefSeq" id="WP_158688493.1">
    <property type="nucleotide sequence ID" value="NZ_LT962942.1"/>
</dbReference>
<dbReference type="EMBL" id="LT963352">
    <property type="protein sequence ID" value="SOR76526.1"/>
    <property type="molecule type" value="Genomic_DNA"/>
</dbReference>
<accession>A0A2N9BMB6</accession>
<feature type="compositionally biased region" description="Basic and acidic residues" evidence="1">
    <location>
        <begin position="142"/>
        <end position="157"/>
    </location>
</feature>
<evidence type="ECO:0000313" key="2">
    <source>
        <dbReference type="EMBL" id="SOR76526.1"/>
    </source>
</evidence>
<evidence type="ECO:0000256" key="1">
    <source>
        <dbReference type="SAM" id="MobiDB-lite"/>
    </source>
</evidence>
<protein>
    <submittedName>
        <fullName evidence="3">Uncharacterized protein</fullName>
    </submittedName>
</protein>
<feature type="region of interest" description="Disordered" evidence="1">
    <location>
        <begin position="113"/>
        <end position="157"/>
    </location>
</feature>
<gene>
    <name evidence="2" type="ORF">SCNRRL3882_0010</name>
    <name evidence="3" type="ORF">SCNRRL3882_7945</name>
</gene>
<dbReference type="Proteomes" id="UP000235464">
    <property type="component" value="Chromosome I"/>
</dbReference>
<sequence>MNYRTTRWLLAPLRQLRTRRLMAQHGPALPYDTAWALITLHTAPDETALVRAWANEHPGTPGVHHDYWHKLSSTEQRRRRAWLQRHGHSPIQLLGLDPLLVHSTGLHVLDWGRPPEPGNTFGDEQVSGVLSKEPAPRGGDGISRDGEEGSRRADGRR</sequence>
<organism evidence="3 4">
    <name type="scientific">Streptomyces chartreusis NRRL 3882</name>
    <dbReference type="NCBI Taxonomy" id="1079985"/>
    <lineage>
        <taxon>Bacteria</taxon>
        <taxon>Bacillati</taxon>
        <taxon>Actinomycetota</taxon>
        <taxon>Actinomycetes</taxon>
        <taxon>Kitasatosporales</taxon>
        <taxon>Streptomycetaceae</taxon>
        <taxon>Streptomyces</taxon>
    </lineage>
</organism>
<evidence type="ECO:0000313" key="3">
    <source>
        <dbReference type="EMBL" id="SOR84500.1"/>
    </source>
</evidence>
<dbReference type="AlphaFoldDB" id="A0A2N9BMB6"/>
<evidence type="ECO:0000313" key="4">
    <source>
        <dbReference type="Proteomes" id="UP000235464"/>
    </source>
</evidence>
<name>A0A2N9BMB6_STRCX</name>
<reference evidence="4" key="1">
    <citation type="submission" date="2017-11" db="EMBL/GenBank/DDBJ databases">
        <authorList>
            <person name="Wibberg D."/>
        </authorList>
    </citation>
    <scope>NUCLEOTIDE SEQUENCE [LARGE SCALE GENOMIC DNA]</scope>
</reference>
<dbReference type="OrthoDB" id="4263929at2"/>
<proteinExistence type="predicted"/>
<keyword evidence="4" id="KW-1185">Reference proteome</keyword>
<reference evidence="3" key="2">
    <citation type="submission" date="2017-11" db="EMBL/GenBank/DDBJ databases">
        <authorList>
            <person name="Han C.G."/>
        </authorList>
    </citation>
    <scope>NUCLEOTIDE SEQUENCE [LARGE SCALE GENOMIC DNA]</scope>
    <source>
        <strain evidence="3">NRRL3882</strain>
    </source>
</reference>
<dbReference type="EMBL" id="LT963352">
    <property type="protein sequence ID" value="SOR84500.1"/>
    <property type="molecule type" value="Genomic_DNA"/>
</dbReference>